<evidence type="ECO:0000256" key="1">
    <source>
        <dbReference type="ARBA" id="ARBA00006525"/>
    </source>
</evidence>
<name>A0ABN3TEN8_9ACTN</name>
<dbReference type="PANTHER" id="PTHR43022">
    <property type="entry name" value="PROTEIN SMF"/>
    <property type="match status" value="1"/>
</dbReference>
<dbReference type="PANTHER" id="PTHR43022:SF1">
    <property type="entry name" value="PROTEIN SMF"/>
    <property type="match status" value="1"/>
</dbReference>
<evidence type="ECO:0000259" key="2">
    <source>
        <dbReference type="Pfam" id="PF02481"/>
    </source>
</evidence>
<protein>
    <submittedName>
        <fullName evidence="3">DNA-processing protein DprA</fullName>
    </submittedName>
</protein>
<evidence type="ECO:0000313" key="4">
    <source>
        <dbReference type="Proteomes" id="UP001501666"/>
    </source>
</evidence>
<dbReference type="EMBL" id="BAAATE010000066">
    <property type="protein sequence ID" value="GAA2701285.1"/>
    <property type="molecule type" value="Genomic_DNA"/>
</dbReference>
<dbReference type="Gene3D" id="3.40.50.450">
    <property type="match status" value="1"/>
</dbReference>
<dbReference type="SUPFAM" id="SSF102405">
    <property type="entry name" value="MCP/YpsA-like"/>
    <property type="match status" value="1"/>
</dbReference>
<dbReference type="Proteomes" id="UP001501666">
    <property type="component" value="Unassembled WGS sequence"/>
</dbReference>
<comment type="similarity">
    <text evidence="1">Belongs to the DprA/Smf family.</text>
</comment>
<gene>
    <name evidence="3" type="primary">dprA</name>
    <name evidence="3" type="ORF">GCM10010412_098930</name>
</gene>
<sequence>MRTTEEQAKLLALCKLKGVSWYLLAREAQRPDGVDRLWRGETLEVSEDATNATAVIRASQADLDGHMKAAQADVARAADGGARLVTVLDDGYPPTLRLIYNLPPFLFIRGQIAEADLRSVAVVGTRQASDMGLRRARNMAALLAERSVTVVSGLARGIDTAAHTAALEAGGRTIAVVGTGILRCYPAENRALAERITERGAVVSQFWPDAPGATYTFPRRNVTMSGIAQGTVVIEASSTSGAKMQARIALEHGKKVFLIRSLTEAQPWAEKYVATRGAIMVDQVEDVIKVLADPDRIHEADARRHQLALDFG</sequence>
<dbReference type="InterPro" id="IPR003488">
    <property type="entry name" value="DprA"/>
</dbReference>
<dbReference type="Pfam" id="PF02481">
    <property type="entry name" value="DNA_processg_A"/>
    <property type="match status" value="1"/>
</dbReference>
<feature type="domain" description="Smf/DprA SLOG" evidence="2">
    <location>
        <begin position="84"/>
        <end position="290"/>
    </location>
</feature>
<reference evidence="3 4" key="1">
    <citation type="journal article" date="2019" name="Int. J. Syst. Evol. Microbiol.">
        <title>The Global Catalogue of Microorganisms (GCM) 10K type strain sequencing project: providing services to taxonomists for standard genome sequencing and annotation.</title>
        <authorList>
            <consortium name="The Broad Institute Genomics Platform"/>
            <consortium name="The Broad Institute Genome Sequencing Center for Infectious Disease"/>
            <person name="Wu L."/>
            <person name="Ma J."/>
        </authorList>
    </citation>
    <scope>NUCLEOTIDE SEQUENCE [LARGE SCALE GENOMIC DNA]</scope>
    <source>
        <strain evidence="3 4">JCM 6835</strain>
    </source>
</reference>
<accession>A0ABN3TEN8</accession>
<dbReference type="InterPro" id="IPR057666">
    <property type="entry name" value="DrpA_SLOG"/>
</dbReference>
<proteinExistence type="inferred from homology"/>
<organism evidence="3 4">
    <name type="scientific">Nonomuraea recticatena</name>
    <dbReference type="NCBI Taxonomy" id="46178"/>
    <lineage>
        <taxon>Bacteria</taxon>
        <taxon>Bacillati</taxon>
        <taxon>Actinomycetota</taxon>
        <taxon>Actinomycetes</taxon>
        <taxon>Streptosporangiales</taxon>
        <taxon>Streptosporangiaceae</taxon>
        <taxon>Nonomuraea</taxon>
    </lineage>
</organism>
<keyword evidence="4" id="KW-1185">Reference proteome</keyword>
<evidence type="ECO:0000313" key="3">
    <source>
        <dbReference type="EMBL" id="GAA2701285.1"/>
    </source>
</evidence>
<comment type="caution">
    <text evidence="3">The sequence shown here is derived from an EMBL/GenBank/DDBJ whole genome shotgun (WGS) entry which is preliminary data.</text>
</comment>